<dbReference type="EMBL" id="JACYFG010000040">
    <property type="protein sequence ID" value="MBD5781354.1"/>
    <property type="molecule type" value="Genomic_DNA"/>
</dbReference>
<keyword evidence="3" id="KW-0997">Cell inner membrane</keyword>
<sequence>MPIRSVEKVVYRAADSGRCLCERCGSLNEAGAGKSCAVCASPLAARRPHSLQRTVAWLLTAVVLYVPANTLPIMTTRYLGAPTESTIVGGVIQLWHHESYFPASIIFLASVVVPVAKILSLAWLCWISSFGYRQSREQHSKLYEWTELLGRWSMVDVCVVAVLVSLVQFGSLLRIESGAAGLAFAGVVISTMLAAHAFDPRLIWDAIAKRKCEESRDG</sequence>
<feature type="transmembrane region" description="Helical" evidence="7">
    <location>
        <begin position="100"/>
        <end position="127"/>
    </location>
</feature>
<feature type="transmembrane region" description="Helical" evidence="7">
    <location>
        <begin position="148"/>
        <end position="167"/>
    </location>
</feature>
<comment type="subcellular location">
    <subcellularLocation>
        <location evidence="1">Cell inner membrane</location>
    </subcellularLocation>
</comment>
<protein>
    <submittedName>
        <fullName evidence="8">Paraquat-inducible protein A</fullName>
    </submittedName>
</protein>
<gene>
    <name evidence="8" type="ORF">IEN85_17770</name>
</gene>
<proteinExistence type="predicted"/>
<keyword evidence="6 7" id="KW-0472">Membrane</keyword>
<name>A0A927FBH7_9BACT</name>
<evidence type="ECO:0000256" key="6">
    <source>
        <dbReference type="ARBA" id="ARBA00023136"/>
    </source>
</evidence>
<evidence type="ECO:0000256" key="1">
    <source>
        <dbReference type="ARBA" id="ARBA00004533"/>
    </source>
</evidence>
<dbReference type="InterPro" id="IPR007498">
    <property type="entry name" value="PqiA-like"/>
</dbReference>
<evidence type="ECO:0000313" key="9">
    <source>
        <dbReference type="Proteomes" id="UP000622317"/>
    </source>
</evidence>
<keyword evidence="2" id="KW-1003">Cell membrane</keyword>
<feature type="transmembrane region" description="Helical" evidence="7">
    <location>
        <begin position="179"/>
        <end position="198"/>
    </location>
</feature>
<evidence type="ECO:0000256" key="3">
    <source>
        <dbReference type="ARBA" id="ARBA00022519"/>
    </source>
</evidence>
<evidence type="ECO:0000256" key="7">
    <source>
        <dbReference type="SAM" id="Phobius"/>
    </source>
</evidence>
<dbReference type="AlphaFoldDB" id="A0A927FBH7"/>
<keyword evidence="9" id="KW-1185">Reference proteome</keyword>
<dbReference type="RefSeq" id="WP_191618452.1">
    <property type="nucleotide sequence ID" value="NZ_JARXHZ010000016.1"/>
</dbReference>
<evidence type="ECO:0000256" key="4">
    <source>
        <dbReference type="ARBA" id="ARBA00022692"/>
    </source>
</evidence>
<dbReference type="InterPro" id="IPR051800">
    <property type="entry name" value="PqiA-PqiB_transport"/>
</dbReference>
<comment type="caution">
    <text evidence="8">The sequence shown here is derived from an EMBL/GenBank/DDBJ whole genome shotgun (WGS) entry which is preliminary data.</text>
</comment>
<organism evidence="8 9">
    <name type="scientific">Pelagicoccus enzymogenes</name>
    <dbReference type="NCBI Taxonomy" id="2773457"/>
    <lineage>
        <taxon>Bacteria</taxon>
        <taxon>Pseudomonadati</taxon>
        <taxon>Verrucomicrobiota</taxon>
        <taxon>Opitutia</taxon>
        <taxon>Puniceicoccales</taxon>
        <taxon>Pelagicoccaceae</taxon>
        <taxon>Pelagicoccus</taxon>
    </lineage>
</organism>
<evidence type="ECO:0000256" key="2">
    <source>
        <dbReference type="ARBA" id="ARBA00022475"/>
    </source>
</evidence>
<dbReference type="Proteomes" id="UP000622317">
    <property type="component" value="Unassembled WGS sequence"/>
</dbReference>
<dbReference type="GO" id="GO:0005886">
    <property type="term" value="C:plasma membrane"/>
    <property type="evidence" value="ECO:0007669"/>
    <property type="project" value="UniProtKB-SubCell"/>
</dbReference>
<dbReference type="Pfam" id="PF04403">
    <property type="entry name" value="PqiA"/>
    <property type="match status" value="1"/>
</dbReference>
<dbReference type="PANTHER" id="PTHR30462">
    <property type="entry name" value="INTERMEMBRANE TRANSPORT PROTEIN PQIB-RELATED"/>
    <property type="match status" value="1"/>
</dbReference>
<keyword evidence="5 7" id="KW-1133">Transmembrane helix</keyword>
<keyword evidence="4 7" id="KW-0812">Transmembrane</keyword>
<reference evidence="8" key="1">
    <citation type="submission" date="2020-09" db="EMBL/GenBank/DDBJ databases">
        <title>Pelagicoccus enzymogenes sp. nov. with an EPS production, isolated from marine sediment.</title>
        <authorList>
            <person name="Feng X."/>
        </authorList>
    </citation>
    <scope>NUCLEOTIDE SEQUENCE</scope>
    <source>
        <strain evidence="8">NFK12</strain>
    </source>
</reference>
<feature type="transmembrane region" description="Helical" evidence="7">
    <location>
        <begin position="55"/>
        <end position="80"/>
    </location>
</feature>
<accession>A0A927FBH7</accession>
<dbReference type="PANTHER" id="PTHR30462:SF3">
    <property type="entry name" value="INTERMEMBRANE TRANSPORT PROTEIN PQIA"/>
    <property type="match status" value="1"/>
</dbReference>
<evidence type="ECO:0000313" key="8">
    <source>
        <dbReference type="EMBL" id="MBD5781354.1"/>
    </source>
</evidence>
<evidence type="ECO:0000256" key="5">
    <source>
        <dbReference type="ARBA" id="ARBA00022989"/>
    </source>
</evidence>